<dbReference type="PROSITE" id="PS51837">
    <property type="entry name" value="LITAF"/>
    <property type="match status" value="1"/>
</dbReference>
<dbReference type="InterPro" id="IPR037519">
    <property type="entry name" value="LITAF_fam"/>
</dbReference>
<dbReference type="Proteomes" id="UP001314169">
    <property type="component" value="Chromosome 4"/>
</dbReference>
<evidence type="ECO:0000259" key="10">
    <source>
        <dbReference type="PROSITE" id="PS51837"/>
    </source>
</evidence>
<dbReference type="PANTHER" id="PTHR23292:SF27">
    <property type="entry name" value="LITAF DOMAIN-CONTAINING PROTEIN"/>
    <property type="match status" value="1"/>
</dbReference>
<evidence type="ECO:0000256" key="4">
    <source>
        <dbReference type="ARBA" id="ARBA00005975"/>
    </source>
</evidence>
<protein>
    <recommendedName>
        <fullName evidence="10">LITAF domain-containing protein</fullName>
    </recommendedName>
</protein>
<evidence type="ECO:0000256" key="8">
    <source>
        <dbReference type="SAM" id="MobiDB-lite"/>
    </source>
</evidence>
<sequence length="172" mass="18812">MWTLEDKRSAAQNSEPDPARIPLLEQRASGVPRWNPPVEPTPPPSPHSPRPPPYEPPLSGARFQAPPPPPVFHAPPQAYYAGPRVIHTTVFTGVPMVVSSKPIHYACPYCGNYIVTVTTPVPGILSWLLCTGLFLFGCVLGCCLLPCCMSSLMDVSHSCPVCGQELFRFHRL</sequence>
<organism evidence="11 12">
    <name type="scientific">Pipistrellus nathusii</name>
    <name type="common">Nathusius' pipistrelle</name>
    <dbReference type="NCBI Taxonomy" id="59473"/>
    <lineage>
        <taxon>Eukaryota</taxon>
        <taxon>Metazoa</taxon>
        <taxon>Chordata</taxon>
        <taxon>Craniata</taxon>
        <taxon>Vertebrata</taxon>
        <taxon>Euteleostomi</taxon>
        <taxon>Mammalia</taxon>
        <taxon>Eutheria</taxon>
        <taxon>Laurasiatheria</taxon>
        <taxon>Chiroptera</taxon>
        <taxon>Yangochiroptera</taxon>
        <taxon>Vespertilionidae</taxon>
        <taxon>Pipistrellus</taxon>
    </lineage>
</organism>
<feature type="region of interest" description="Disordered" evidence="8">
    <location>
        <begin position="1"/>
        <end position="60"/>
    </location>
</feature>
<evidence type="ECO:0000256" key="3">
    <source>
        <dbReference type="ARBA" id="ARBA00004630"/>
    </source>
</evidence>
<keyword evidence="5" id="KW-0479">Metal-binding</keyword>
<proteinExistence type="inferred from homology"/>
<feature type="transmembrane region" description="Helical" evidence="9">
    <location>
        <begin position="124"/>
        <end position="148"/>
    </location>
</feature>
<evidence type="ECO:0000313" key="12">
    <source>
        <dbReference type="Proteomes" id="UP001314169"/>
    </source>
</evidence>
<comment type="subcellular location">
    <subcellularLocation>
        <location evidence="1">Endosome membrane</location>
        <topology evidence="1">Peripheral membrane protein</topology>
        <orientation evidence="1">Cytoplasmic side</orientation>
    </subcellularLocation>
    <subcellularLocation>
        <location evidence="2">Late endosome membrane</location>
    </subcellularLocation>
    <subcellularLocation>
        <location evidence="3">Lysosome membrane</location>
        <topology evidence="3">Peripheral membrane protein</topology>
        <orientation evidence="3">Cytoplasmic side</orientation>
    </subcellularLocation>
</comment>
<dbReference type="InterPro" id="IPR006629">
    <property type="entry name" value="LITAF"/>
</dbReference>
<evidence type="ECO:0000313" key="11">
    <source>
        <dbReference type="EMBL" id="CAK6444705.1"/>
    </source>
</evidence>
<comment type="similarity">
    <text evidence="4">Belongs to the CDIP1/LITAF family.</text>
</comment>
<dbReference type="SMART" id="SM00714">
    <property type="entry name" value="LITAF"/>
    <property type="match status" value="1"/>
</dbReference>
<gene>
    <name evidence="11" type="ORF">MPIPNATIZW_LOCUS13011</name>
</gene>
<dbReference type="EMBL" id="OY882861">
    <property type="protein sequence ID" value="CAK6444705.1"/>
    <property type="molecule type" value="Genomic_DNA"/>
</dbReference>
<evidence type="ECO:0000256" key="2">
    <source>
        <dbReference type="ARBA" id="ARBA00004414"/>
    </source>
</evidence>
<name>A0ABP0A2I3_PIPNA</name>
<evidence type="ECO:0000256" key="5">
    <source>
        <dbReference type="ARBA" id="ARBA00022723"/>
    </source>
</evidence>
<reference evidence="11" key="1">
    <citation type="submission" date="2023-12" db="EMBL/GenBank/DDBJ databases">
        <authorList>
            <person name="Brown T."/>
        </authorList>
    </citation>
    <scope>NUCLEOTIDE SEQUENCE</scope>
</reference>
<dbReference type="Pfam" id="PF10601">
    <property type="entry name" value="zf-LITAF-like"/>
    <property type="match status" value="1"/>
</dbReference>
<feature type="domain" description="LITAF" evidence="10">
    <location>
        <begin position="86"/>
        <end position="171"/>
    </location>
</feature>
<evidence type="ECO:0000256" key="7">
    <source>
        <dbReference type="ARBA" id="ARBA00023136"/>
    </source>
</evidence>
<keyword evidence="9" id="KW-0812">Transmembrane</keyword>
<feature type="compositionally biased region" description="Pro residues" evidence="8">
    <location>
        <begin position="34"/>
        <end position="56"/>
    </location>
</feature>
<evidence type="ECO:0000256" key="1">
    <source>
        <dbReference type="ARBA" id="ARBA00004125"/>
    </source>
</evidence>
<accession>A0ABP0A2I3</accession>
<keyword evidence="9" id="KW-1133">Transmembrane helix</keyword>
<dbReference type="PANTHER" id="PTHR23292">
    <property type="entry name" value="LIPOPOLYSACCHARIDE-INDUCED TUMOR NECROSIS FACTOR-ALPHA FACTOR"/>
    <property type="match status" value="1"/>
</dbReference>
<evidence type="ECO:0000256" key="6">
    <source>
        <dbReference type="ARBA" id="ARBA00022833"/>
    </source>
</evidence>
<keyword evidence="12" id="KW-1185">Reference proteome</keyword>
<evidence type="ECO:0000256" key="9">
    <source>
        <dbReference type="SAM" id="Phobius"/>
    </source>
</evidence>
<keyword evidence="6" id="KW-0862">Zinc</keyword>
<keyword evidence="7 9" id="KW-0472">Membrane</keyword>